<organism evidence="1 2">
    <name type="scientific">Desulfocurvibacter africanus subsp. africanus str. Walvis Bay</name>
    <dbReference type="NCBI Taxonomy" id="690850"/>
    <lineage>
        <taxon>Bacteria</taxon>
        <taxon>Pseudomonadati</taxon>
        <taxon>Thermodesulfobacteriota</taxon>
        <taxon>Desulfovibrionia</taxon>
        <taxon>Desulfovibrionales</taxon>
        <taxon>Desulfovibrionaceae</taxon>
        <taxon>Desulfocurvibacter</taxon>
    </lineage>
</organism>
<protein>
    <submittedName>
        <fullName evidence="1">Uncharacterized protein</fullName>
    </submittedName>
</protein>
<sequence>MITQGGAVTNRRIHQSELPAIQARAQLLPYYQQQKRDQAYQDKTYELQRQGQDQTAQHARESLDLQRDQADMQNKQADKAARAARMQLGMETGLGIGRLTDDAPKAQTSTEQANNLADSITSKGVDATAQDGAAASDPGVWGNTKNALTSGNTWASTAFGALAGPELGDAALKGTGMGKRERRMLGGAVAGGTAAYLSSGGDFSGGGDLYSTALSAGLSSLGGLF</sequence>
<dbReference type="AlphaFoldDB" id="F3YXE9"/>
<dbReference type="STRING" id="690850.Desaf_3440"/>
<dbReference type="EMBL" id="CP003221">
    <property type="protein sequence ID" value="EGJ51726.1"/>
    <property type="molecule type" value="Genomic_DNA"/>
</dbReference>
<evidence type="ECO:0000313" key="1">
    <source>
        <dbReference type="EMBL" id="EGJ51726.1"/>
    </source>
</evidence>
<keyword evidence="2" id="KW-1185">Reference proteome</keyword>
<dbReference type="Proteomes" id="UP000007844">
    <property type="component" value="Chromosome"/>
</dbReference>
<dbReference type="HOGENOM" id="CLU_1228282_0_0_7"/>
<evidence type="ECO:0000313" key="2">
    <source>
        <dbReference type="Proteomes" id="UP000007844"/>
    </source>
</evidence>
<accession>F3YXE9</accession>
<name>F3YXE9_DESAF</name>
<dbReference type="RefSeq" id="WP_014261340.1">
    <property type="nucleotide sequence ID" value="NC_016629.1"/>
</dbReference>
<gene>
    <name evidence="1" type="ORF">Desaf_3440</name>
</gene>
<dbReference type="KEGG" id="daf:Desaf_3440"/>
<reference evidence="1 2" key="1">
    <citation type="journal article" date="2011" name="J. Bacteriol.">
        <title>Genome sequence of the mercury-methylating and pleomorphic Desulfovibrio africanus Strain Walvis Bay.</title>
        <authorList>
            <person name="Brown S.D."/>
            <person name="Wall J.D."/>
            <person name="Kucken A.M."/>
            <person name="Gilmour C.C."/>
            <person name="Podar M."/>
            <person name="Brandt C.C."/>
            <person name="Teshima H."/>
            <person name="Detter J.C."/>
            <person name="Han C.S."/>
            <person name="Land M.L."/>
            <person name="Lucas S."/>
            <person name="Han J."/>
            <person name="Pennacchio L."/>
            <person name="Nolan M."/>
            <person name="Pitluck S."/>
            <person name="Woyke T."/>
            <person name="Goodwin L."/>
            <person name="Palumbo A.V."/>
            <person name="Elias D.A."/>
        </authorList>
    </citation>
    <scope>NUCLEOTIDE SEQUENCE [LARGE SCALE GENOMIC DNA]</scope>
    <source>
        <strain evidence="1 2">Walvis Bay</strain>
    </source>
</reference>
<proteinExistence type="predicted"/>